<accession>A0A840TNI4</accession>
<proteinExistence type="predicted"/>
<dbReference type="Proteomes" id="UP000557307">
    <property type="component" value="Unassembled WGS sequence"/>
</dbReference>
<comment type="caution">
    <text evidence="1">The sequence shown here is derived from an EMBL/GenBank/DDBJ whole genome shotgun (WGS) entry which is preliminary data.</text>
</comment>
<organism evidence="1 2">
    <name type="scientific">Rhabdobacter roseus</name>
    <dbReference type="NCBI Taxonomy" id="1655419"/>
    <lineage>
        <taxon>Bacteria</taxon>
        <taxon>Pseudomonadati</taxon>
        <taxon>Bacteroidota</taxon>
        <taxon>Cytophagia</taxon>
        <taxon>Cytophagales</taxon>
        <taxon>Cytophagaceae</taxon>
        <taxon>Rhabdobacter</taxon>
    </lineage>
</organism>
<sequence>MITVTKTLRMSNAKSDYYNYTIKLWRWVIFQMYRY</sequence>
<reference evidence="1 2" key="1">
    <citation type="submission" date="2020-08" db="EMBL/GenBank/DDBJ databases">
        <title>Genomic Encyclopedia of Type Strains, Phase IV (KMG-IV): sequencing the most valuable type-strain genomes for metagenomic binning, comparative biology and taxonomic classification.</title>
        <authorList>
            <person name="Goeker M."/>
        </authorList>
    </citation>
    <scope>NUCLEOTIDE SEQUENCE [LARGE SCALE GENOMIC DNA]</scope>
    <source>
        <strain evidence="1 2">DSM 105074</strain>
    </source>
</reference>
<protein>
    <submittedName>
        <fullName evidence="1">Uncharacterized protein</fullName>
    </submittedName>
</protein>
<evidence type="ECO:0000313" key="1">
    <source>
        <dbReference type="EMBL" id="MBB5283112.1"/>
    </source>
</evidence>
<dbReference type="EMBL" id="JACHGF010000002">
    <property type="protein sequence ID" value="MBB5283112.1"/>
    <property type="molecule type" value="Genomic_DNA"/>
</dbReference>
<gene>
    <name evidence="1" type="ORF">HNQ92_001238</name>
</gene>
<keyword evidence="2" id="KW-1185">Reference proteome</keyword>
<name>A0A840TNI4_9BACT</name>
<evidence type="ECO:0000313" key="2">
    <source>
        <dbReference type="Proteomes" id="UP000557307"/>
    </source>
</evidence>
<dbReference type="AlphaFoldDB" id="A0A840TNI4"/>